<dbReference type="EMBL" id="DS022313">
    <property type="protein sequence ID" value="OAJ44715.1"/>
    <property type="molecule type" value="Genomic_DNA"/>
</dbReference>
<dbReference type="VEuPathDB" id="FungiDB:BDEG_27917"/>
<name>A0A177WYM2_BATDL</name>
<evidence type="ECO:0000313" key="2">
    <source>
        <dbReference type="EMBL" id="OAJ44715.1"/>
    </source>
</evidence>
<evidence type="ECO:0000313" key="3">
    <source>
        <dbReference type="Proteomes" id="UP000077115"/>
    </source>
</evidence>
<feature type="compositionally biased region" description="Basic residues" evidence="1">
    <location>
        <begin position="166"/>
        <end position="178"/>
    </location>
</feature>
<reference evidence="2 3" key="1">
    <citation type="submission" date="2006-10" db="EMBL/GenBank/DDBJ databases">
        <title>The Genome Sequence of Batrachochytrium dendrobatidis JEL423.</title>
        <authorList>
            <consortium name="The Broad Institute Genome Sequencing Platform"/>
            <person name="Birren B."/>
            <person name="Lander E."/>
            <person name="Galagan J."/>
            <person name="Cuomo C."/>
            <person name="Devon K."/>
            <person name="Jaffe D."/>
            <person name="Butler J."/>
            <person name="Alvarez P."/>
            <person name="Gnerre S."/>
            <person name="Grabherr M."/>
            <person name="Kleber M."/>
            <person name="Mauceli E."/>
            <person name="Brockman W."/>
            <person name="Young S."/>
            <person name="LaButti K."/>
            <person name="Sykes S."/>
            <person name="DeCaprio D."/>
            <person name="Crawford M."/>
            <person name="Koehrsen M."/>
            <person name="Engels R."/>
            <person name="Montgomery P."/>
            <person name="Pearson M."/>
            <person name="Howarth C."/>
            <person name="Larson L."/>
            <person name="White J."/>
            <person name="O'Leary S."/>
            <person name="Kodira C."/>
            <person name="Zeng Q."/>
            <person name="Yandava C."/>
            <person name="Alvarado L."/>
            <person name="Longcore J."/>
            <person name="James T."/>
        </authorList>
    </citation>
    <scope>NUCLEOTIDE SEQUENCE [LARGE SCALE GENOMIC DNA]</scope>
    <source>
        <strain evidence="2 3">JEL423</strain>
    </source>
</reference>
<dbReference type="Proteomes" id="UP000077115">
    <property type="component" value="Unassembled WGS sequence"/>
</dbReference>
<feature type="compositionally biased region" description="Basic and acidic residues" evidence="1">
    <location>
        <begin position="11"/>
        <end position="31"/>
    </location>
</feature>
<evidence type="ECO:0000256" key="1">
    <source>
        <dbReference type="SAM" id="MobiDB-lite"/>
    </source>
</evidence>
<proteinExistence type="predicted"/>
<feature type="compositionally biased region" description="Basic and acidic residues" evidence="1">
    <location>
        <begin position="44"/>
        <end position="82"/>
    </location>
</feature>
<accession>A0A177WYM2</accession>
<gene>
    <name evidence="2" type="ORF">BDEG_27917</name>
</gene>
<feature type="region of interest" description="Disordered" evidence="1">
    <location>
        <begin position="157"/>
        <end position="226"/>
    </location>
</feature>
<protein>
    <submittedName>
        <fullName evidence="2">Uncharacterized protein</fullName>
    </submittedName>
</protein>
<feature type="region of interest" description="Disordered" evidence="1">
    <location>
        <begin position="1"/>
        <end position="98"/>
    </location>
</feature>
<sequence>MALAAVSPDSSDDKSNLQRRALESSEQDVHMFARSPIPPVNMTPEEKAILKSMEEERDKLKDALEKAKQRETELNQRSKDEGLDQASQLSPELRSEVERLAQMAMENIELKNAVTKLRQTGSVPEKYWDDFIQKHQWSPDLLAQKARLDDMARQRDALKDALDRAKQKKPKSKKHKGGLVKDLSQERDRLKEAIEKAKQKKPKSKKHKGGLGQTKKTARPSKRRKGLIGFLKILGGVGKRIFKKKK</sequence>
<dbReference type="AlphaFoldDB" id="A0A177WYM2"/>
<feature type="compositionally biased region" description="Basic and acidic residues" evidence="1">
    <location>
        <begin position="183"/>
        <end position="197"/>
    </location>
</feature>
<reference evidence="2 3" key="2">
    <citation type="submission" date="2016-05" db="EMBL/GenBank/DDBJ databases">
        <title>Lineage-specific infection strategies underlie the spectrum of fungal disease in amphibians.</title>
        <authorList>
            <person name="Cuomo C.A."/>
            <person name="Farrer R.A."/>
            <person name="James T."/>
            <person name="Longcore J."/>
            <person name="Birren B."/>
        </authorList>
    </citation>
    <scope>NUCLEOTIDE SEQUENCE [LARGE SCALE GENOMIC DNA]</scope>
    <source>
        <strain evidence="2 3">JEL423</strain>
    </source>
</reference>
<feature type="compositionally biased region" description="Basic residues" evidence="1">
    <location>
        <begin position="198"/>
        <end position="209"/>
    </location>
</feature>
<organism evidence="2 3">
    <name type="scientific">Batrachochytrium dendrobatidis (strain JEL423)</name>
    <dbReference type="NCBI Taxonomy" id="403673"/>
    <lineage>
        <taxon>Eukaryota</taxon>
        <taxon>Fungi</taxon>
        <taxon>Fungi incertae sedis</taxon>
        <taxon>Chytridiomycota</taxon>
        <taxon>Chytridiomycota incertae sedis</taxon>
        <taxon>Chytridiomycetes</taxon>
        <taxon>Rhizophydiales</taxon>
        <taxon>Rhizophydiales incertae sedis</taxon>
        <taxon>Batrachochytrium</taxon>
    </lineage>
</organism>
<feature type="compositionally biased region" description="Basic residues" evidence="1">
    <location>
        <begin position="216"/>
        <end position="226"/>
    </location>
</feature>